<dbReference type="AlphaFoldDB" id="A0A0G9JUU6"/>
<protein>
    <recommendedName>
        <fullName evidence="3">BREX system P-loop protein BrxC</fullName>
    </recommendedName>
</protein>
<reference evidence="1 2" key="1">
    <citation type="submission" date="2014-01" db="EMBL/GenBank/DDBJ databases">
        <title>Development of a Comparative Genomic Fingerprinting Assay for High Resolution Genotyping of Arcobacter butzleri.</title>
        <authorList>
            <person name="Webb A.L."/>
            <person name="Inglis G.D."/>
            <person name="Kruczkiewicz P."/>
            <person name="Selinger L.B."/>
            <person name="Taboada E.N."/>
        </authorList>
    </citation>
    <scope>NUCLEOTIDE SEQUENCE [LARGE SCALE GENOMIC DNA]</scope>
    <source>
        <strain evidence="1 2">L348</strain>
    </source>
</reference>
<accession>A0A0G9JUU6</accession>
<dbReference type="NCBIfam" id="NF033441">
    <property type="entry name" value="BREX_BrxC"/>
    <property type="match status" value="1"/>
</dbReference>
<evidence type="ECO:0000313" key="1">
    <source>
        <dbReference type="EMBL" id="KLD98056.1"/>
    </source>
</evidence>
<gene>
    <name evidence="1" type="ORF">AA20_09975</name>
</gene>
<evidence type="ECO:0000313" key="2">
    <source>
        <dbReference type="Proteomes" id="UP000035514"/>
    </source>
</evidence>
<name>A0A0G9JUU6_9BACT</name>
<evidence type="ECO:0008006" key="3">
    <source>
        <dbReference type="Google" id="ProtNLM"/>
    </source>
</evidence>
<dbReference type="EMBL" id="JAIQ01000134">
    <property type="protein sequence ID" value="KLD98056.1"/>
    <property type="molecule type" value="Genomic_DNA"/>
</dbReference>
<comment type="caution">
    <text evidence="1">The sequence shown here is derived from an EMBL/GenBank/DDBJ whole genome shotgun (WGS) entry which is preliminary data.</text>
</comment>
<dbReference type="RefSeq" id="WP_046997142.1">
    <property type="nucleotide sequence ID" value="NZ_JAIQ01000134.1"/>
</dbReference>
<dbReference type="Proteomes" id="UP000035514">
    <property type="component" value="Unassembled WGS sequence"/>
</dbReference>
<dbReference type="InterPro" id="IPR047679">
    <property type="entry name" value="BREX_BrxC"/>
</dbReference>
<dbReference type="PATRIC" id="fig|1447256.3.peg.1949"/>
<proteinExistence type="predicted"/>
<sequence length="1202" mass="138493">MSTISQILTLDLNEDIKNVIDLEDRSEKEIQQEIESYIVTEGLSKHLSNFCNQYTSNIKETGVWISGFYGSGKSYFGKMLGYLIDNPMINGTSARDRFIPRIRGVKNESFLENDIRSLDAINTRVIFLDVAKQNTDNGLAYTLFSNFLKNLGFRSDLYGYMEYELFIDNKYEFLEEKSQELFSKSWDELKKSNREVARAMRQIYLALDYSEDDYKDTQKIYSDAINNFDATKLKNELEKYLSKVTNETLVFIFDEASEAISQKKFSLLDLEGISESFSNTSLGSKVWTIAIAQEKLDDVINNSNVSKSNLIKVTDRFKTKLHLEATEVDVIIKSRLLKKKDEYYNLLIDYHKKNDGLISDATNLKSSFPTKTTDANEFATYYPFHKYQFNLLQKFLFSSNALAATQIAARGMIITTFDVLRKQLKDKELFDFTTVHEICTQAQTQPPSSLGVKYEDAKKILEHMGSPIDGIKLLKTIHFLTESELAFPNIENITKGYICDLTTYYDFKNDIQKALDILVEQKQLLLSNSNYKITSDEESKLLEEMNDFDVELFIKKRDMVNYLKKTGIFNQISTINDDAQPYKFNILTDQEDEISSSSNKQLGFTVCSLFNINGSREDFIEDLKLRTQYDKDNITLVPNIDSFQEIDKLISDIKKYSHMEEKYATESDNTIKAVIREFSTIKEEAEKSLVSKLSDAYLNGSLIYMYDEILLNSDSFKGSVNETQRKLIKNIYTKRLNSSLADSLALKILSENSNDKLNRYFSSSDFAFFDKNGNFVGESLKVVEEITSKLTRLIDGKSLEQDLSMAPWGYTFGTIITTLASLFRAGRLIVKYNNQEYFSYSDKSAQEVFTNTTKFKLASFKSLNKSLSSSNKNLLVQTLMDLDYKKHTGQNIDWSTNDFELADAIKILADQFIAEISAMQSTVDRFDNLFSQVASLKPILQTHTLKTQESNYIEKVEQFLVQKEEFSDAISKILKAQKFIKNNFDTVKGFRRFFHDVESELKKANRTNIKIDDNNEEFDKLFNENMVKNFAQLQQLAINTKDEYFKMMKDSSDLMSTSYTSLLKEINESIIDLNTNYPAELNTLNLSKLNSLKSYCESKIETNLDLEYHTKCKNSGYTLSDILHYIEIIPVKQSDLTVIKSSFIKIAPREESSQEEKKKETIKITLKTTRKTMSVKEYRKYLASKLQEVASKNENDEIEIID</sequence>
<organism evidence="1 2">
    <name type="scientific">Aliarcobacter butzleri L348</name>
    <dbReference type="NCBI Taxonomy" id="1447256"/>
    <lineage>
        <taxon>Bacteria</taxon>
        <taxon>Pseudomonadati</taxon>
        <taxon>Campylobacterota</taxon>
        <taxon>Epsilonproteobacteria</taxon>
        <taxon>Campylobacterales</taxon>
        <taxon>Arcobacteraceae</taxon>
        <taxon>Aliarcobacter</taxon>
    </lineage>
</organism>